<proteinExistence type="predicted"/>
<reference evidence="1 2" key="1">
    <citation type="submission" date="2024-05" db="EMBL/GenBank/DDBJ databases">
        <title>A draft genome resource for the thread blight pathogen Marasmius tenuissimus strain MS-2.</title>
        <authorList>
            <person name="Yulfo-Soto G.E."/>
            <person name="Baruah I.K."/>
            <person name="Amoako-Attah I."/>
            <person name="Bukari Y."/>
            <person name="Meinhardt L.W."/>
            <person name="Bailey B.A."/>
            <person name="Cohen S.P."/>
        </authorList>
    </citation>
    <scope>NUCLEOTIDE SEQUENCE [LARGE SCALE GENOMIC DNA]</scope>
    <source>
        <strain evidence="1 2">MS-2</strain>
    </source>
</reference>
<accession>A0ABR3A908</accession>
<gene>
    <name evidence="1" type="ORF">AAF712_002897</name>
</gene>
<keyword evidence="2" id="KW-1185">Reference proteome</keyword>
<dbReference type="EMBL" id="JBBXMP010000009">
    <property type="protein sequence ID" value="KAL0070000.1"/>
    <property type="molecule type" value="Genomic_DNA"/>
</dbReference>
<evidence type="ECO:0000313" key="1">
    <source>
        <dbReference type="EMBL" id="KAL0070000.1"/>
    </source>
</evidence>
<organism evidence="1 2">
    <name type="scientific">Marasmius tenuissimus</name>
    <dbReference type="NCBI Taxonomy" id="585030"/>
    <lineage>
        <taxon>Eukaryota</taxon>
        <taxon>Fungi</taxon>
        <taxon>Dikarya</taxon>
        <taxon>Basidiomycota</taxon>
        <taxon>Agaricomycotina</taxon>
        <taxon>Agaricomycetes</taxon>
        <taxon>Agaricomycetidae</taxon>
        <taxon>Agaricales</taxon>
        <taxon>Marasmiineae</taxon>
        <taxon>Marasmiaceae</taxon>
        <taxon>Marasmius</taxon>
    </lineage>
</organism>
<protein>
    <submittedName>
        <fullName evidence="1">Uncharacterized protein</fullName>
    </submittedName>
</protein>
<comment type="caution">
    <text evidence="1">The sequence shown here is derived from an EMBL/GenBank/DDBJ whole genome shotgun (WGS) entry which is preliminary data.</text>
</comment>
<name>A0ABR3A908_9AGAR</name>
<evidence type="ECO:0000313" key="2">
    <source>
        <dbReference type="Proteomes" id="UP001437256"/>
    </source>
</evidence>
<dbReference type="Proteomes" id="UP001437256">
    <property type="component" value="Unassembled WGS sequence"/>
</dbReference>
<sequence length="173" mass="19678">MASEAERVSPLAKDLWKPPADYGFDPHDRKHSYMIVTQCLDAAGFDGQEFYQRVKRELTDKLDTTWLSVDGCAAQICYETAFDLGKAALMTCVDKKKIYCEECVSTLLHGKKDDEGTVIVDSKKDNQGRVSCPVCGQNHYFVNTMWVLEVERAAIVLEKRKAYEKLKQSRRKA</sequence>